<accession>A0ABQ2P273</accession>
<reference evidence="2" key="1">
    <citation type="journal article" date="2019" name="Int. J. Syst. Evol. Microbiol.">
        <title>The Global Catalogue of Microorganisms (GCM) 10K type strain sequencing project: providing services to taxonomists for standard genome sequencing and annotation.</title>
        <authorList>
            <consortium name="The Broad Institute Genomics Platform"/>
            <consortium name="The Broad Institute Genome Sequencing Center for Infectious Disease"/>
            <person name="Wu L."/>
            <person name="Ma J."/>
        </authorList>
    </citation>
    <scope>NUCLEOTIDE SEQUENCE [LARGE SCALE GENOMIC DNA]</scope>
    <source>
        <strain evidence="2">CGMCC 1.7693</strain>
    </source>
</reference>
<sequence length="68" mass="8199">MRAISRVRHTDKYKCLVLCIDKEKSGFECVKPIKPVRVIEKIYNKRGRYLRTIEETYYEAVYVKEKVN</sequence>
<dbReference type="Proteomes" id="UP000641206">
    <property type="component" value="Unassembled WGS sequence"/>
</dbReference>
<name>A0ABQ2P273_9BACI</name>
<gene>
    <name evidence="1" type="ORF">GCM10011346_47600</name>
</gene>
<dbReference type="EMBL" id="BMLW01000018">
    <property type="protein sequence ID" value="GGP16275.1"/>
    <property type="molecule type" value="Genomic_DNA"/>
</dbReference>
<proteinExistence type="predicted"/>
<evidence type="ECO:0000313" key="2">
    <source>
        <dbReference type="Proteomes" id="UP000641206"/>
    </source>
</evidence>
<protein>
    <submittedName>
        <fullName evidence="1">Uncharacterized protein</fullName>
    </submittedName>
</protein>
<evidence type="ECO:0000313" key="1">
    <source>
        <dbReference type="EMBL" id="GGP16275.1"/>
    </source>
</evidence>
<organism evidence="1 2">
    <name type="scientific">Oceanobacillus neutriphilus</name>
    <dbReference type="NCBI Taxonomy" id="531815"/>
    <lineage>
        <taxon>Bacteria</taxon>
        <taxon>Bacillati</taxon>
        <taxon>Bacillota</taxon>
        <taxon>Bacilli</taxon>
        <taxon>Bacillales</taxon>
        <taxon>Bacillaceae</taxon>
        <taxon>Oceanobacillus</taxon>
    </lineage>
</organism>
<comment type="caution">
    <text evidence="1">The sequence shown here is derived from an EMBL/GenBank/DDBJ whole genome shotgun (WGS) entry which is preliminary data.</text>
</comment>
<keyword evidence="2" id="KW-1185">Reference proteome</keyword>